<dbReference type="WBParaSite" id="Csp11.Scaffold629.g9911.t1">
    <property type="protein sequence ID" value="Csp11.Scaffold629.g9911.t1"/>
    <property type="gene ID" value="Csp11.Scaffold629.g9911"/>
</dbReference>
<feature type="compositionally biased region" description="Polar residues" evidence="1">
    <location>
        <begin position="285"/>
        <end position="295"/>
    </location>
</feature>
<accession>A0A1I7UJD1</accession>
<feature type="compositionally biased region" description="Polar residues" evidence="1">
    <location>
        <begin position="331"/>
        <end position="346"/>
    </location>
</feature>
<evidence type="ECO:0000313" key="3">
    <source>
        <dbReference type="WBParaSite" id="Csp11.Scaffold629.g9911.t1"/>
    </source>
</evidence>
<organism evidence="2 3">
    <name type="scientific">Caenorhabditis tropicalis</name>
    <dbReference type="NCBI Taxonomy" id="1561998"/>
    <lineage>
        <taxon>Eukaryota</taxon>
        <taxon>Metazoa</taxon>
        <taxon>Ecdysozoa</taxon>
        <taxon>Nematoda</taxon>
        <taxon>Chromadorea</taxon>
        <taxon>Rhabditida</taxon>
        <taxon>Rhabditina</taxon>
        <taxon>Rhabditomorpha</taxon>
        <taxon>Rhabditoidea</taxon>
        <taxon>Rhabditidae</taxon>
        <taxon>Peloderinae</taxon>
        <taxon>Caenorhabditis</taxon>
    </lineage>
</organism>
<feature type="region of interest" description="Disordered" evidence="1">
    <location>
        <begin position="266"/>
        <end position="316"/>
    </location>
</feature>
<feature type="region of interest" description="Disordered" evidence="1">
    <location>
        <begin position="179"/>
        <end position="212"/>
    </location>
</feature>
<protein>
    <submittedName>
        <fullName evidence="3">Protein kinase domain-containing protein</fullName>
    </submittedName>
</protein>
<feature type="region of interest" description="Disordered" evidence="1">
    <location>
        <begin position="1"/>
        <end position="36"/>
    </location>
</feature>
<dbReference type="Proteomes" id="UP000095282">
    <property type="component" value="Unplaced"/>
</dbReference>
<evidence type="ECO:0000256" key="1">
    <source>
        <dbReference type="SAM" id="MobiDB-lite"/>
    </source>
</evidence>
<keyword evidence="2" id="KW-1185">Reference proteome</keyword>
<evidence type="ECO:0000313" key="2">
    <source>
        <dbReference type="Proteomes" id="UP000095282"/>
    </source>
</evidence>
<feature type="compositionally biased region" description="Polar residues" evidence="1">
    <location>
        <begin position="1"/>
        <end position="25"/>
    </location>
</feature>
<sequence>MNSHSVYTAQTSATSMMAQPSTSSVGPAPGSLAMQGHRSVFGSASARSAYSSSALPSTSGSSLPPPSIRFGVAPSTSARVFNAMNQQSTSMAAPAPQSIMAPPATRFLAAPSGSAPTRQYVAYPPAPATSVTAPARSDYPPVPAVSSMTAPAPQSSVRLQVPASTSAAVRPVIRVHVPHTVHSAHPKPSGRGDPRLPASSAAPSGHPLPPVRFPVGVSGVRRESAQVIGSRVSFNKQKELVLRMRAEQGTNGSSAVLLQQQQSQMSSVGVQRGGGARRQAISGLKQPQVQQNPAHQGSALPQLGPQIQPFPQEIPAPSVYGQYDVQLSSQGIPQVPSANGAPSGSQEPMVKAEPAQKPKAPRQPIKKVDKKAPMKAARKTKEDGIVPAPKSKKTEPETIDKDLQMAMEKKEEEKEQERLAAELEAKRLARKRRRQAKEDTEYGLALFGIKRCPREDHESCVHGPEDFQGVSYY</sequence>
<name>A0A1I7UJD1_9PELO</name>
<dbReference type="AlphaFoldDB" id="A0A1I7UJD1"/>
<proteinExistence type="predicted"/>
<reference evidence="3" key="1">
    <citation type="submission" date="2016-11" db="UniProtKB">
        <authorList>
            <consortium name="WormBaseParasite"/>
        </authorList>
    </citation>
    <scope>IDENTIFICATION</scope>
</reference>
<feature type="region of interest" description="Disordered" evidence="1">
    <location>
        <begin position="331"/>
        <end position="400"/>
    </location>
</feature>